<keyword evidence="3" id="KW-0808">Transferase</keyword>
<evidence type="ECO:0000313" key="2">
    <source>
        <dbReference type="EMBL" id="APF19701.1"/>
    </source>
</evidence>
<dbReference type="EMBL" id="CM001402">
    <property type="protein sequence ID" value="EHO39818.1"/>
    <property type="molecule type" value="Genomic_DNA"/>
</dbReference>
<dbReference type="EMBL" id="CP018099">
    <property type="protein sequence ID" value="APF19701.1"/>
    <property type="molecule type" value="Genomic_DNA"/>
</dbReference>
<dbReference type="STRING" id="880073.Cabys_2953"/>
<dbReference type="GO" id="GO:0032259">
    <property type="term" value="P:methylation"/>
    <property type="evidence" value="ECO:0007669"/>
    <property type="project" value="UniProtKB-KW"/>
</dbReference>
<dbReference type="HOGENOM" id="CLU_1141364_0_0_0"/>
<evidence type="ECO:0000313" key="5">
    <source>
        <dbReference type="Proteomes" id="UP000183868"/>
    </source>
</evidence>
<proteinExistence type="predicted"/>
<dbReference type="KEGG" id="caby:Cabys_2953"/>
<dbReference type="Pfam" id="PF08241">
    <property type="entry name" value="Methyltransf_11"/>
    <property type="match status" value="1"/>
</dbReference>
<evidence type="ECO:0000313" key="3">
    <source>
        <dbReference type="EMBL" id="EHO39818.1"/>
    </source>
</evidence>
<reference evidence="3 4" key="1">
    <citation type="submission" date="2011-09" db="EMBL/GenBank/DDBJ databases">
        <title>The permanent draft genome of Caldithrix abyssi DSM 13497.</title>
        <authorList>
            <consortium name="US DOE Joint Genome Institute (JGI-PGF)"/>
            <person name="Lucas S."/>
            <person name="Han J."/>
            <person name="Lapidus A."/>
            <person name="Bruce D."/>
            <person name="Goodwin L."/>
            <person name="Pitluck S."/>
            <person name="Peters L."/>
            <person name="Kyrpides N."/>
            <person name="Mavromatis K."/>
            <person name="Ivanova N."/>
            <person name="Mikhailova N."/>
            <person name="Chertkov O."/>
            <person name="Detter J.C."/>
            <person name="Tapia R."/>
            <person name="Han C."/>
            <person name="Land M."/>
            <person name="Hauser L."/>
            <person name="Markowitz V."/>
            <person name="Cheng J.-F."/>
            <person name="Hugenholtz P."/>
            <person name="Woyke T."/>
            <person name="Wu D."/>
            <person name="Spring S."/>
            <person name="Brambilla E."/>
            <person name="Klenk H.-P."/>
            <person name="Eisen J.A."/>
        </authorList>
    </citation>
    <scope>NUCLEOTIDE SEQUENCE [LARGE SCALE GENOMIC DNA]</scope>
    <source>
        <strain evidence="3 4">DSM 13497</strain>
    </source>
</reference>
<dbReference type="InterPro" id="IPR029063">
    <property type="entry name" value="SAM-dependent_MTases_sf"/>
</dbReference>
<dbReference type="Proteomes" id="UP000004671">
    <property type="component" value="Chromosome"/>
</dbReference>
<evidence type="ECO:0000259" key="1">
    <source>
        <dbReference type="Pfam" id="PF08241"/>
    </source>
</evidence>
<dbReference type="PaxDb" id="880073-Calab_0165"/>
<dbReference type="PANTHER" id="PTHR43861">
    <property type="entry name" value="TRANS-ACONITATE 2-METHYLTRANSFERASE-RELATED"/>
    <property type="match status" value="1"/>
</dbReference>
<gene>
    <name evidence="2" type="ORF">Cabys_2953</name>
    <name evidence="3" type="ORF">Calab_0165</name>
</gene>
<dbReference type="AlphaFoldDB" id="H1XYK0"/>
<dbReference type="InterPro" id="IPR013216">
    <property type="entry name" value="Methyltransf_11"/>
</dbReference>
<dbReference type="RefSeq" id="WP_006926702.1">
    <property type="nucleotide sequence ID" value="NZ_CM001402.1"/>
</dbReference>
<dbReference type="eggNOG" id="COG2226">
    <property type="taxonomic scope" value="Bacteria"/>
</dbReference>
<dbReference type="Gene3D" id="3.40.50.150">
    <property type="entry name" value="Vaccinia Virus protein VP39"/>
    <property type="match status" value="1"/>
</dbReference>
<dbReference type="Proteomes" id="UP000183868">
    <property type="component" value="Chromosome"/>
</dbReference>
<organism evidence="3 4">
    <name type="scientific">Caldithrix abyssi DSM 13497</name>
    <dbReference type="NCBI Taxonomy" id="880073"/>
    <lineage>
        <taxon>Bacteria</taxon>
        <taxon>Pseudomonadati</taxon>
        <taxon>Calditrichota</taxon>
        <taxon>Calditrichia</taxon>
        <taxon>Calditrichales</taxon>
        <taxon>Calditrichaceae</taxon>
        <taxon>Caldithrix</taxon>
    </lineage>
</organism>
<feature type="domain" description="Methyltransferase type 11" evidence="1">
    <location>
        <begin position="52"/>
        <end position="144"/>
    </location>
</feature>
<dbReference type="InParanoid" id="H1XYK0"/>
<name>H1XYK0_CALAY</name>
<dbReference type="CDD" id="cd02440">
    <property type="entry name" value="AdoMet_MTases"/>
    <property type="match status" value="1"/>
</dbReference>
<keyword evidence="3" id="KW-0489">Methyltransferase</keyword>
<evidence type="ECO:0000313" key="4">
    <source>
        <dbReference type="Proteomes" id="UP000004671"/>
    </source>
</evidence>
<keyword evidence="4" id="KW-1185">Reference proteome</keyword>
<dbReference type="SUPFAM" id="SSF53335">
    <property type="entry name" value="S-adenosyl-L-methionine-dependent methyltransferases"/>
    <property type="match status" value="1"/>
</dbReference>
<dbReference type="GO" id="GO:0008757">
    <property type="term" value="F:S-adenosylmethionine-dependent methyltransferase activity"/>
    <property type="evidence" value="ECO:0007669"/>
    <property type="project" value="InterPro"/>
</dbReference>
<accession>H1XYK0</accession>
<reference evidence="2 5" key="2">
    <citation type="submission" date="2016-11" db="EMBL/GenBank/DDBJ databases">
        <title>Genomic analysis of Caldithrix abyssi and proposal of a novel bacterial phylum Caldithrichaeota.</title>
        <authorList>
            <person name="Kublanov I."/>
            <person name="Sigalova O."/>
            <person name="Gavrilov S."/>
            <person name="Lebedinsky A."/>
            <person name="Ivanova N."/>
            <person name="Daum C."/>
            <person name="Reddy T."/>
            <person name="Klenk H.P."/>
            <person name="Goker M."/>
            <person name="Reva O."/>
            <person name="Miroshnichenko M."/>
            <person name="Kyprides N."/>
            <person name="Woyke T."/>
            <person name="Gelfand M."/>
        </authorList>
    </citation>
    <scope>NUCLEOTIDE SEQUENCE [LARGE SCALE GENOMIC DNA]</scope>
    <source>
        <strain evidence="2 5">LF13</strain>
    </source>
</reference>
<protein>
    <submittedName>
        <fullName evidence="2">Methyltransferase domain-containing protein</fullName>
    </submittedName>
    <submittedName>
        <fullName evidence="3">Methyltransferase type 11</fullName>
    </submittedName>
</protein>
<sequence length="243" mass="28172">MELKYQNHVKHYQIDARYFDYFSSNKFLEDEIARRYQAIVHLLKPTVGQKILEIGSGGGQLLKHLPAADFFYVPLDLALSNLKKIKQQYTQKNLPVTGDVFALPFRAKSFDIVIMAEVLEHLDRPLIALKECHRVLKQGGRLVLSVPYKEVIPYYICIHCNNPTPKNGHLHSFDLTKLEEWTQNAGFVALKSSRFLNKAFNRLHLSLALKNFPFPIWKRIDGFFNFLIDRPTSLILLCRKNSE</sequence>
<dbReference type="OrthoDB" id="9770553at2"/>